<reference evidence="1 2" key="1">
    <citation type="submission" date="2019-05" db="EMBL/GenBank/DDBJ databases">
        <title>Another draft genome of Portunus trituberculatus and its Hox gene families provides insights of decapod evolution.</title>
        <authorList>
            <person name="Jeong J.-H."/>
            <person name="Song I."/>
            <person name="Kim S."/>
            <person name="Choi T."/>
            <person name="Kim D."/>
            <person name="Ryu S."/>
            <person name="Kim W."/>
        </authorList>
    </citation>
    <scope>NUCLEOTIDE SEQUENCE [LARGE SCALE GENOMIC DNA]</scope>
    <source>
        <tissue evidence="1">Muscle</tissue>
    </source>
</reference>
<dbReference type="OrthoDB" id="2544694at2759"/>
<protein>
    <submittedName>
        <fullName evidence="1">Uncharacterized protein</fullName>
    </submittedName>
</protein>
<gene>
    <name evidence="1" type="ORF">E2C01_083606</name>
</gene>
<dbReference type="AlphaFoldDB" id="A0A5B7J3Y6"/>
<proteinExistence type="predicted"/>
<comment type="caution">
    <text evidence="1">The sequence shown here is derived from an EMBL/GenBank/DDBJ whole genome shotgun (WGS) entry which is preliminary data.</text>
</comment>
<evidence type="ECO:0000313" key="2">
    <source>
        <dbReference type="Proteomes" id="UP000324222"/>
    </source>
</evidence>
<dbReference type="EMBL" id="VSRR010078597">
    <property type="protein sequence ID" value="MPC88686.1"/>
    <property type="molecule type" value="Genomic_DNA"/>
</dbReference>
<evidence type="ECO:0000313" key="1">
    <source>
        <dbReference type="EMBL" id="MPC88686.1"/>
    </source>
</evidence>
<keyword evidence="2" id="KW-1185">Reference proteome</keyword>
<name>A0A5B7J3Y6_PORTR</name>
<dbReference type="Proteomes" id="UP000324222">
    <property type="component" value="Unassembled WGS sequence"/>
</dbReference>
<accession>A0A5B7J3Y6</accession>
<organism evidence="1 2">
    <name type="scientific">Portunus trituberculatus</name>
    <name type="common">Swimming crab</name>
    <name type="synonym">Neptunus trituberculatus</name>
    <dbReference type="NCBI Taxonomy" id="210409"/>
    <lineage>
        <taxon>Eukaryota</taxon>
        <taxon>Metazoa</taxon>
        <taxon>Ecdysozoa</taxon>
        <taxon>Arthropoda</taxon>
        <taxon>Crustacea</taxon>
        <taxon>Multicrustacea</taxon>
        <taxon>Malacostraca</taxon>
        <taxon>Eumalacostraca</taxon>
        <taxon>Eucarida</taxon>
        <taxon>Decapoda</taxon>
        <taxon>Pleocyemata</taxon>
        <taxon>Brachyura</taxon>
        <taxon>Eubrachyura</taxon>
        <taxon>Portunoidea</taxon>
        <taxon>Portunidae</taxon>
        <taxon>Portuninae</taxon>
        <taxon>Portunus</taxon>
    </lineage>
</organism>
<sequence>MSGALWAFIVVSVLGSVAPSYPLFLVCRLVMAFTGTIVYQASYILAFSPVQNIRAS</sequence>